<evidence type="ECO:0008006" key="3">
    <source>
        <dbReference type="Google" id="ProtNLM"/>
    </source>
</evidence>
<organism evidence="1 2">
    <name type="scientific">Paenibacillus mucilaginosus K02</name>
    <dbReference type="NCBI Taxonomy" id="997761"/>
    <lineage>
        <taxon>Bacteria</taxon>
        <taxon>Bacillati</taxon>
        <taxon>Bacillota</taxon>
        <taxon>Bacilli</taxon>
        <taxon>Bacillales</taxon>
        <taxon>Paenibacillaceae</taxon>
        <taxon>Paenibacillus</taxon>
    </lineage>
</organism>
<dbReference type="KEGG" id="pmw:B2K_37575"/>
<evidence type="ECO:0000313" key="1">
    <source>
        <dbReference type="EMBL" id="AFH66346.1"/>
    </source>
</evidence>
<dbReference type="OrthoDB" id="2991654at2"/>
<sequence length="90" mass="9751">MTTSNNRVHSHLDEIEWIGKIADLKEEHYRQTLVLSALIELLADKGILSVAELAAKAQGLEVIDTPAEPNIARAQPDLDSLEIPPAAAEA</sequence>
<evidence type="ECO:0000313" key="2">
    <source>
        <dbReference type="Proteomes" id="UP000007392"/>
    </source>
</evidence>
<dbReference type="RefSeq" id="WP_014653166.1">
    <property type="nucleotide sequence ID" value="NC_017672.3"/>
</dbReference>
<dbReference type="EMBL" id="CP003422">
    <property type="protein sequence ID" value="AFH66346.1"/>
    <property type="molecule type" value="Genomic_DNA"/>
</dbReference>
<reference evidence="1 2" key="1">
    <citation type="submission" date="2013-06" db="EMBL/GenBank/DDBJ databases">
        <title>Complete genome sequence of Paenibacillus mucilaginosus K02.</title>
        <authorList>
            <person name="Xiao B."/>
            <person name="Sun L."/>
            <person name="Xiao L."/>
            <person name="Lian B."/>
        </authorList>
    </citation>
    <scope>NUCLEOTIDE SEQUENCE [LARGE SCALE GENOMIC DNA]</scope>
    <source>
        <strain evidence="1 2">K02</strain>
    </source>
</reference>
<dbReference type="PATRIC" id="fig|997761.3.peg.7579"/>
<dbReference type="Proteomes" id="UP000007392">
    <property type="component" value="Chromosome"/>
</dbReference>
<name>I0BVE9_9BACL</name>
<dbReference type="HOGENOM" id="CLU_2438021_0_0_9"/>
<dbReference type="AlphaFoldDB" id="I0BVE9"/>
<proteinExistence type="predicted"/>
<protein>
    <recommendedName>
        <fullName evidence="3">Nitrile hydratase subunit beta</fullName>
    </recommendedName>
</protein>
<gene>
    <name evidence="1" type="ORF">B2K_37575</name>
</gene>
<accession>I0BVE9</accession>